<keyword evidence="8 10" id="KW-1133">Transmembrane helix</keyword>
<keyword evidence="5" id="KW-0808">Transferase</keyword>
<evidence type="ECO:0000256" key="1">
    <source>
        <dbReference type="ARBA" id="ARBA00004141"/>
    </source>
</evidence>
<protein>
    <submittedName>
        <fullName evidence="13">Uncharacterized protein</fullName>
    </submittedName>
</protein>
<keyword evidence="9 10" id="KW-0472">Membrane</keyword>
<dbReference type="InterPro" id="IPR036388">
    <property type="entry name" value="WH-like_DNA-bd_sf"/>
</dbReference>
<keyword evidence="14" id="KW-1185">Reference proteome</keyword>
<evidence type="ECO:0000256" key="6">
    <source>
        <dbReference type="ARBA" id="ARBA00022691"/>
    </source>
</evidence>
<dbReference type="GO" id="GO:0008171">
    <property type="term" value="F:O-methyltransferase activity"/>
    <property type="evidence" value="ECO:0007669"/>
    <property type="project" value="InterPro"/>
</dbReference>
<dbReference type="PANTHER" id="PTHR43712">
    <property type="entry name" value="PUTATIVE (AFU_ORTHOLOGUE AFUA_4G14580)-RELATED"/>
    <property type="match status" value="1"/>
</dbReference>
<evidence type="ECO:0000256" key="9">
    <source>
        <dbReference type="ARBA" id="ARBA00023136"/>
    </source>
</evidence>
<gene>
    <name evidence="13" type="ORF">GQX73_g1674</name>
</gene>
<dbReference type="EMBL" id="WUBL01000010">
    <property type="protein sequence ID" value="KAF2971860.1"/>
    <property type="molecule type" value="Genomic_DNA"/>
</dbReference>
<dbReference type="CDD" id="cd13959">
    <property type="entry name" value="PT_UbiA_COQ2"/>
    <property type="match status" value="1"/>
</dbReference>
<dbReference type="PANTHER" id="PTHR43712:SF1">
    <property type="entry name" value="HYPOTHETICAL O-METHYLTRANSFERASE (EUROFUNG)-RELATED"/>
    <property type="match status" value="1"/>
</dbReference>
<evidence type="ECO:0000313" key="14">
    <source>
        <dbReference type="Proteomes" id="UP000481858"/>
    </source>
</evidence>
<dbReference type="SUPFAM" id="SSF46785">
    <property type="entry name" value="Winged helix' DNA-binding domain"/>
    <property type="match status" value="1"/>
</dbReference>
<evidence type="ECO:0000256" key="2">
    <source>
        <dbReference type="ARBA" id="ARBA00005179"/>
    </source>
</evidence>
<dbReference type="InterPro" id="IPR012967">
    <property type="entry name" value="COMT_dimerisation"/>
</dbReference>
<dbReference type="OrthoDB" id="3340390at2759"/>
<evidence type="ECO:0000256" key="3">
    <source>
        <dbReference type="ARBA" id="ARBA00005985"/>
    </source>
</evidence>
<dbReference type="GO" id="GO:0032259">
    <property type="term" value="P:methylation"/>
    <property type="evidence" value="ECO:0007669"/>
    <property type="project" value="UniProtKB-KW"/>
</dbReference>
<comment type="similarity">
    <text evidence="3">Belongs to the UbiA prenyltransferase family.</text>
</comment>
<keyword evidence="7 10" id="KW-0812">Transmembrane</keyword>
<dbReference type="InterPro" id="IPR029063">
    <property type="entry name" value="SAM-dependent_MTases_sf"/>
</dbReference>
<keyword evidence="6" id="KW-0949">S-adenosyl-L-methionine</keyword>
<dbReference type="SUPFAM" id="SSF53335">
    <property type="entry name" value="S-adenosyl-L-methionine-dependent methyltransferases"/>
    <property type="match status" value="1"/>
</dbReference>
<evidence type="ECO:0000313" key="13">
    <source>
        <dbReference type="EMBL" id="KAF2971860.1"/>
    </source>
</evidence>
<evidence type="ECO:0000256" key="7">
    <source>
        <dbReference type="ARBA" id="ARBA00022692"/>
    </source>
</evidence>
<dbReference type="InterPro" id="IPR000537">
    <property type="entry name" value="UbiA_prenyltransferase"/>
</dbReference>
<dbReference type="GO" id="GO:0016765">
    <property type="term" value="F:transferase activity, transferring alkyl or aryl (other than methyl) groups"/>
    <property type="evidence" value="ECO:0007669"/>
    <property type="project" value="InterPro"/>
</dbReference>
<accession>A0A7C8IVB8</accession>
<evidence type="ECO:0000256" key="4">
    <source>
        <dbReference type="ARBA" id="ARBA00022603"/>
    </source>
</evidence>
<feature type="transmembrane region" description="Helical" evidence="10">
    <location>
        <begin position="37"/>
        <end position="54"/>
    </location>
</feature>
<dbReference type="InterPro" id="IPR036390">
    <property type="entry name" value="WH_DNA-bd_sf"/>
</dbReference>
<dbReference type="InParanoid" id="A0A7C8IVB8"/>
<dbReference type="Proteomes" id="UP000481858">
    <property type="component" value="Unassembled WGS sequence"/>
</dbReference>
<comment type="subcellular location">
    <subcellularLocation>
        <location evidence="1">Membrane</location>
        <topology evidence="1">Multi-pass membrane protein</topology>
    </subcellularLocation>
</comment>
<dbReference type="Gene3D" id="1.10.10.10">
    <property type="entry name" value="Winged helix-like DNA-binding domain superfamily/Winged helix DNA-binding domain"/>
    <property type="match status" value="1"/>
</dbReference>
<comment type="pathway">
    <text evidence="2">Secondary metabolite biosynthesis.</text>
</comment>
<evidence type="ECO:0000256" key="8">
    <source>
        <dbReference type="ARBA" id="ARBA00022989"/>
    </source>
</evidence>
<dbReference type="Gene3D" id="3.40.50.150">
    <property type="entry name" value="Vaccinia Virus protein VP39"/>
    <property type="match status" value="1"/>
</dbReference>
<dbReference type="FunFam" id="1.10.357.140:FF:000008">
    <property type="entry name" value="4-hydroxybenzoate octaprenyltransferase"/>
    <property type="match status" value="1"/>
</dbReference>
<reference evidence="13 14" key="1">
    <citation type="submission" date="2019-12" db="EMBL/GenBank/DDBJ databases">
        <title>Draft genome sequence of the ascomycete Xylaria multiplex DSM 110363.</title>
        <authorList>
            <person name="Buettner E."/>
            <person name="Kellner H."/>
        </authorList>
    </citation>
    <scope>NUCLEOTIDE SEQUENCE [LARGE SCALE GENOMIC DNA]</scope>
    <source>
        <strain evidence="13 14">DSM 110363</strain>
    </source>
</reference>
<dbReference type="InterPro" id="IPR001077">
    <property type="entry name" value="COMT_C"/>
</dbReference>
<dbReference type="GO" id="GO:0016020">
    <property type="term" value="C:membrane"/>
    <property type="evidence" value="ECO:0007669"/>
    <property type="project" value="UniProtKB-SubCell"/>
</dbReference>
<feature type="domain" description="O-methyltransferase dimerisation" evidence="12">
    <location>
        <begin position="306"/>
        <end position="371"/>
    </location>
</feature>
<dbReference type="InterPro" id="IPR016461">
    <property type="entry name" value="COMT-like"/>
</dbReference>
<name>A0A7C8IVB8_9PEZI</name>
<evidence type="ECO:0000256" key="10">
    <source>
        <dbReference type="SAM" id="Phobius"/>
    </source>
</evidence>
<dbReference type="AlphaFoldDB" id="A0A7C8IVB8"/>
<feature type="transmembrane region" description="Helical" evidence="10">
    <location>
        <begin position="66"/>
        <end position="83"/>
    </location>
</feature>
<evidence type="ECO:0000256" key="5">
    <source>
        <dbReference type="ARBA" id="ARBA00022679"/>
    </source>
</evidence>
<evidence type="ECO:0000259" key="12">
    <source>
        <dbReference type="Pfam" id="PF08100"/>
    </source>
</evidence>
<keyword evidence="4" id="KW-0489">Methyltransferase</keyword>
<dbReference type="Pfam" id="PF00891">
    <property type="entry name" value="Methyltransf_2"/>
    <property type="match status" value="1"/>
</dbReference>
<evidence type="ECO:0000259" key="11">
    <source>
        <dbReference type="Pfam" id="PF00891"/>
    </source>
</evidence>
<dbReference type="InterPro" id="IPR039653">
    <property type="entry name" value="Prenyltransferase"/>
</dbReference>
<comment type="caution">
    <text evidence="13">The sequence shown here is derived from an EMBL/GenBank/DDBJ whole genome shotgun (WGS) entry which is preliminary data.</text>
</comment>
<proteinExistence type="inferred from homology"/>
<sequence length="637" mass="70838">MGTAEGYKRPTHGIFRIIPNSWVPYAELMRLDRQSGFLAFYWHYLIGLGFSINAHPLSTSIGLSKLCFLVMYLGLWTTVFRGITCTWNDNLDQAFDRQVARCRTRPIPRGAVSTFQAHLFTMAQVAAGACILSPFQGAVLTHATINGILLFIYPLLKRFTDFPQVELGFGLSYPVFTVASMLGKDPLAPLFDHSIGFSARLSKVAESSLACSAGYLYVAGVFWCIIFDTVYAHQDYEDDLKAGVRGLAATLLQLQAASVSYTAKTPGAREKLISLSRDLISNLELPSEALMRMGCAEPAAMANCRIATDLMIFVHLRDSGGTGITTKDLAAKCGADPALISRIMKHLAAMNVISQKGEDEYCSTPLAEALAEVKYRDGIIFLHDVAGASFRYLPKYIKKTSYRLPADVTNGPFQAAHKTELSAYSWLDQNPPYIQVFNNYMSGYRAGKPAWFDPGFYPVADRLIKGFNSNFSSTFIVDIGGGKGHDLIELKLKHPSIPGRLILQDRPALISTLRSSDFEAMSHDFFTAQPIKHARAYFLHSILHNWSDDDCIRILQQLRPAMKLGYSRLLLNEIVVPRRHAAWPTTSMDQLMLVLAAVQERTEIQFAELLKQAGFNLVKVYSYELGQESLIEAEVDE</sequence>
<dbReference type="PROSITE" id="PS51683">
    <property type="entry name" value="SAM_OMT_II"/>
    <property type="match status" value="1"/>
</dbReference>
<dbReference type="Gene3D" id="1.20.120.1780">
    <property type="entry name" value="UbiA prenyltransferase"/>
    <property type="match status" value="1"/>
</dbReference>
<feature type="domain" description="O-methyltransferase C-terminal" evidence="11">
    <location>
        <begin position="473"/>
        <end position="616"/>
    </location>
</feature>
<dbReference type="Pfam" id="PF08100">
    <property type="entry name" value="Dimerisation"/>
    <property type="match status" value="1"/>
</dbReference>
<organism evidence="13 14">
    <name type="scientific">Xylaria multiplex</name>
    <dbReference type="NCBI Taxonomy" id="323545"/>
    <lineage>
        <taxon>Eukaryota</taxon>
        <taxon>Fungi</taxon>
        <taxon>Dikarya</taxon>
        <taxon>Ascomycota</taxon>
        <taxon>Pezizomycotina</taxon>
        <taxon>Sordariomycetes</taxon>
        <taxon>Xylariomycetidae</taxon>
        <taxon>Xylariales</taxon>
        <taxon>Xylariaceae</taxon>
        <taxon>Xylaria</taxon>
    </lineage>
</organism>
<dbReference type="GO" id="GO:0046983">
    <property type="term" value="F:protein dimerization activity"/>
    <property type="evidence" value="ECO:0007669"/>
    <property type="project" value="InterPro"/>
</dbReference>
<dbReference type="Pfam" id="PF01040">
    <property type="entry name" value="UbiA"/>
    <property type="match status" value="1"/>
</dbReference>
<dbReference type="Gene3D" id="1.10.357.140">
    <property type="entry name" value="UbiA prenyltransferase"/>
    <property type="match status" value="1"/>
</dbReference>
<dbReference type="InterPro" id="IPR044878">
    <property type="entry name" value="UbiA_sf"/>
</dbReference>